<evidence type="ECO:0000259" key="1">
    <source>
        <dbReference type="Pfam" id="PF07969"/>
    </source>
</evidence>
<dbReference type="VEuPathDB" id="FungiDB:H310_11647"/>
<evidence type="ECO:0000313" key="3">
    <source>
        <dbReference type="Proteomes" id="UP000285060"/>
    </source>
</evidence>
<sequence length="207" mass="22764">MVSCIPHLGVQTNDAHCLPLYHALQASNQLPLRVYMTPDHNEIDPHHHGCLDVGGPFQHDLITVDRVKLFADGSLGAETAALRQPYRDSTNQGILVHTNDDMVAKIRIAHEAGYRVEIHAIGAYAAKEESRLGDITPGFQADFVVIQYDPMAEESTKLLASDIVQRVFVQGIERFNSTTTPKSPLTVQASGLPGKNGKIRICRCCRV</sequence>
<feature type="domain" description="Amidohydrolase 3" evidence="1">
    <location>
        <begin position="18"/>
        <end position="123"/>
    </location>
</feature>
<dbReference type="InterPro" id="IPR013108">
    <property type="entry name" value="Amidohydro_3"/>
</dbReference>
<dbReference type="Proteomes" id="UP000285060">
    <property type="component" value="Unassembled WGS sequence"/>
</dbReference>
<dbReference type="InterPro" id="IPR032466">
    <property type="entry name" value="Metal_Hydrolase"/>
</dbReference>
<dbReference type="PANTHER" id="PTHR22642">
    <property type="entry name" value="IMIDAZOLONEPROPIONASE"/>
    <property type="match status" value="1"/>
</dbReference>
<dbReference type="Pfam" id="PF07969">
    <property type="entry name" value="Amidohydro_3"/>
    <property type="match status" value="1"/>
</dbReference>
<keyword evidence="3" id="KW-1185">Reference proteome</keyword>
<name>A0A3R6Y8W9_9STRA</name>
<dbReference type="SUPFAM" id="SSF51556">
    <property type="entry name" value="Metallo-dependent hydrolases"/>
    <property type="match status" value="1"/>
</dbReference>
<comment type="caution">
    <text evidence="2">The sequence shown here is derived from an EMBL/GenBank/DDBJ whole genome shotgun (WGS) entry which is preliminary data.</text>
</comment>
<gene>
    <name evidence="2" type="ORF">DYB32_004947</name>
</gene>
<protein>
    <recommendedName>
        <fullName evidence="1">Amidohydrolase 3 domain-containing protein</fullName>
    </recommendedName>
</protein>
<dbReference type="Gene3D" id="3.20.20.140">
    <property type="entry name" value="Metal-dependent hydrolases"/>
    <property type="match status" value="1"/>
</dbReference>
<dbReference type="AlphaFoldDB" id="A0A3R6Y8W9"/>
<organism evidence="2 3">
    <name type="scientific">Aphanomyces invadans</name>
    <dbReference type="NCBI Taxonomy" id="157072"/>
    <lineage>
        <taxon>Eukaryota</taxon>
        <taxon>Sar</taxon>
        <taxon>Stramenopiles</taxon>
        <taxon>Oomycota</taxon>
        <taxon>Saprolegniomycetes</taxon>
        <taxon>Saprolegniales</taxon>
        <taxon>Verrucalvaceae</taxon>
        <taxon>Aphanomyces</taxon>
    </lineage>
</organism>
<proteinExistence type="predicted"/>
<dbReference type="PANTHER" id="PTHR22642:SF2">
    <property type="entry name" value="PROTEIN LONG AFTER FAR-RED 3"/>
    <property type="match status" value="1"/>
</dbReference>
<evidence type="ECO:0000313" key="2">
    <source>
        <dbReference type="EMBL" id="RHY29689.1"/>
    </source>
</evidence>
<accession>A0A3R6Y8W9</accession>
<reference evidence="2 3" key="1">
    <citation type="submission" date="2018-08" db="EMBL/GenBank/DDBJ databases">
        <title>Aphanomyces genome sequencing and annotation.</title>
        <authorList>
            <person name="Minardi D."/>
            <person name="Oidtmann B."/>
            <person name="Van Der Giezen M."/>
            <person name="Studholme D.J."/>
        </authorList>
    </citation>
    <scope>NUCLEOTIDE SEQUENCE [LARGE SCALE GENOMIC DNA]</scope>
    <source>
        <strain evidence="2 3">NJM0002</strain>
    </source>
</reference>
<dbReference type="EMBL" id="QUSY01000406">
    <property type="protein sequence ID" value="RHY29689.1"/>
    <property type="molecule type" value="Genomic_DNA"/>
</dbReference>